<sequence length="140" mass="16111">MDSLKLTVVFLLINLTCIGQKSYVESYYNKYRGITFVLKPDSTFDYNAKVNIGSIISKGKDGSAIVISADNYRFVDSSKGTYRIVNDTVFLYYATEELKGDFNGYNIRPKKLFQHGKLLYTIDPQTGEVLKNQRYYKMLH</sequence>
<dbReference type="EMBL" id="QKZV01000006">
    <property type="protein sequence ID" value="PZX61949.1"/>
    <property type="molecule type" value="Genomic_DNA"/>
</dbReference>
<dbReference type="OrthoDB" id="764655at2"/>
<name>A0A2W7S4P7_9BACT</name>
<keyword evidence="2" id="KW-1185">Reference proteome</keyword>
<reference evidence="1 2" key="1">
    <citation type="submission" date="2018-06" db="EMBL/GenBank/DDBJ databases">
        <title>Genomic Encyclopedia of Archaeal and Bacterial Type Strains, Phase II (KMG-II): from individual species to whole genera.</title>
        <authorList>
            <person name="Goeker M."/>
        </authorList>
    </citation>
    <scope>NUCLEOTIDE SEQUENCE [LARGE SCALE GENOMIC DNA]</scope>
    <source>
        <strain evidence="1 2">DSM 23241</strain>
    </source>
</reference>
<dbReference type="Proteomes" id="UP000249720">
    <property type="component" value="Unassembled WGS sequence"/>
</dbReference>
<dbReference type="AlphaFoldDB" id="A0A2W7S4P7"/>
<evidence type="ECO:0000313" key="2">
    <source>
        <dbReference type="Proteomes" id="UP000249720"/>
    </source>
</evidence>
<protein>
    <submittedName>
        <fullName evidence="1">Uncharacterized protein</fullName>
    </submittedName>
</protein>
<proteinExistence type="predicted"/>
<evidence type="ECO:0000313" key="1">
    <source>
        <dbReference type="EMBL" id="PZX61949.1"/>
    </source>
</evidence>
<organism evidence="1 2">
    <name type="scientific">Hydrotalea sandarakina</name>
    <dbReference type="NCBI Taxonomy" id="1004304"/>
    <lineage>
        <taxon>Bacteria</taxon>
        <taxon>Pseudomonadati</taxon>
        <taxon>Bacteroidota</taxon>
        <taxon>Chitinophagia</taxon>
        <taxon>Chitinophagales</taxon>
        <taxon>Chitinophagaceae</taxon>
        <taxon>Hydrotalea</taxon>
    </lineage>
</organism>
<gene>
    <name evidence="1" type="ORF">LX80_02113</name>
</gene>
<accession>A0A2W7S4P7</accession>
<dbReference type="RefSeq" id="WP_111296193.1">
    <property type="nucleotide sequence ID" value="NZ_QKZV01000006.1"/>
</dbReference>
<comment type="caution">
    <text evidence="1">The sequence shown here is derived from an EMBL/GenBank/DDBJ whole genome shotgun (WGS) entry which is preliminary data.</text>
</comment>